<evidence type="ECO:0000313" key="2">
    <source>
        <dbReference type="Proteomes" id="UP000076798"/>
    </source>
</evidence>
<name>A0A165YDX9_9AGAM</name>
<organism evidence="1 2">
    <name type="scientific">Sistotremastrum suecicum HHB10207 ss-3</name>
    <dbReference type="NCBI Taxonomy" id="1314776"/>
    <lineage>
        <taxon>Eukaryota</taxon>
        <taxon>Fungi</taxon>
        <taxon>Dikarya</taxon>
        <taxon>Basidiomycota</taxon>
        <taxon>Agaricomycotina</taxon>
        <taxon>Agaricomycetes</taxon>
        <taxon>Sistotremastrales</taxon>
        <taxon>Sistotremastraceae</taxon>
        <taxon>Sistotremastrum</taxon>
    </lineage>
</organism>
<dbReference type="Proteomes" id="UP000076798">
    <property type="component" value="Unassembled WGS sequence"/>
</dbReference>
<evidence type="ECO:0000313" key="1">
    <source>
        <dbReference type="EMBL" id="KZT33143.1"/>
    </source>
</evidence>
<accession>A0A165YDX9</accession>
<keyword evidence="2" id="KW-1185">Reference proteome</keyword>
<gene>
    <name evidence="1" type="ORF">SISSUDRAFT_1066374</name>
</gene>
<dbReference type="AlphaFoldDB" id="A0A165YDX9"/>
<sequence>MTIYITIRFSFVLGSNDICVHDVWAEVTALRFPVLEVEWIFDGFVVLPLQLEGDMVPPSPPRLGPVADESLMDDEEIEDIEDMMGGGDGNDKRRKE</sequence>
<dbReference type="EMBL" id="KV428263">
    <property type="protein sequence ID" value="KZT33143.1"/>
    <property type="molecule type" value="Genomic_DNA"/>
</dbReference>
<reference evidence="1 2" key="1">
    <citation type="journal article" date="2016" name="Mol. Biol. Evol.">
        <title>Comparative Genomics of Early-Diverging Mushroom-Forming Fungi Provides Insights into the Origins of Lignocellulose Decay Capabilities.</title>
        <authorList>
            <person name="Nagy L.G."/>
            <person name="Riley R."/>
            <person name="Tritt A."/>
            <person name="Adam C."/>
            <person name="Daum C."/>
            <person name="Floudas D."/>
            <person name="Sun H."/>
            <person name="Yadav J.S."/>
            <person name="Pangilinan J."/>
            <person name="Larsson K.H."/>
            <person name="Matsuura K."/>
            <person name="Barry K."/>
            <person name="Labutti K."/>
            <person name="Kuo R."/>
            <person name="Ohm R.A."/>
            <person name="Bhattacharya S.S."/>
            <person name="Shirouzu T."/>
            <person name="Yoshinaga Y."/>
            <person name="Martin F.M."/>
            <person name="Grigoriev I.V."/>
            <person name="Hibbett D.S."/>
        </authorList>
    </citation>
    <scope>NUCLEOTIDE SEQUENCE [LARGE SCALE GENOMIC DNA]</scope>
    <source>
        <strain evidence="1 2">HHB10207 ss-3</strain>
    </source>
</reference>
<proteinExistence type="predicted"/>
<protein>
    <submittedName>
        <fullName evidence="1">Uncharacterized protein</fullName>
    </submittedName>
</protein>